<dbReference type="FunFam" id="3.40.309.10:FF:000004">
    <property type="entry name" value="Succinate-semialdehyde dehydrogenase I"/>
    <property type="match status" value="1"/>
</dbReference>
<dbReference type="InterPro" id="IPR050740">
    <property type="entry name" value="Aldehyde_DH_Superfamily"/>
</dbReference>
<dbReference type="InterPro" id="IPR029510">
    <property type="entry name" value="Ald_DH_CS_GLU"/>
</dbReference>
<evidence type="ECO:0000256" key="1">
    <source>
        <dbReference type="ARBA" id="ARBA00005176"/>
    </source>
</evidence>
<keyword evidence="8" id="KW-1185">Reference proteome</keyword>
<name>A0A9P0B0T1_BRAAE</name>
<evidence type="ECO:0000256" key="2">
    <source>
        <dbReference type="ARBA" id="ARBA00009986"/>
    </source>
</evidence>
<dbReference type="PANTHER" id="PTHR43353">
    <property type="entry name" value="SUCCINATE-SEMIALDEHYDE DEHYDROGENASE, MITOCHONDRIAL"/>
    <property type="match status" value="1"/>
</dbReference>
<organism evidence="7 8">
    <name type="scientific">Brassicogethes aeneus</name>
    <name type="common">Rape pollen beetle</name>
    <name type="synonym">Meligethes aeneus</name>
    <dbReference type="NCBI Taxonomy" id="1431903"/>
    <lineage>
        <taxon>Eukaryota</taxon>
        <taxon>Metazoa</taxon>
        <taxon>Ecdysozoa</taxon>
        <taxon>Arthropoda</taxon>
        <taxon>Hexapoda</taxon>
        <taxon>Insecta</taxon>
        <taxon>Pterygota</taxon>
        <taxon>Neoptera</taxon>
        <taxon>Endopterygota</taxon>
        <taxon>Coleoptera</taxon>
        <taxon>Polyphaga</taxon>
        <taxon>Cucujiformia</taxon>
        <taxon>Nitidulidae</taxon>
        <taxon>Meligethinae</taxon>
        <taxon>Brassicogethes</taxon>
    </lineage>
</organism>
<dbReference type="OrthoDB" id="310895at2759"/>
<dbReference type="Gene3D" id="3.40.309.10">
    <property type="entry name" value="Aldehyde Dehydrogenase, Chain A, domain 2"/>
    <property type="match status" value="1"/>
</dbReference>
<evidence type="ECO:0000256" key="5">
    <source>
        <dbReference type="RuleBase" id="RU003345"/>
    </source>
</evidence>
<evidence type="ECO:0000256" key="4">
    <source>
        <dbReference type="PROSITE-ProRule" id="PRU10007"/>
    </source>
</evidence>
<dbReference type="FunFam" id="3.40.605.10:FF:000005">
    <property type="entry name" value="Succinate-semialdehyde dehydrogenase I"/>
    <property type="match status" value="1"/>
</dbReference>
<dbReference type="InterPro" id="IPR016162">
    <property type="entry name" value="Ald_DH_N"/>
</dbReference>
<dbReference type="AlphaFoldDB" id="A0A9P0B0T1"/>
<dbReference type="Pfam" id="PF00171">
    <property type="entry name" value="Aldedh"/>
    <property type="match status" value="1"/>
</dbReference>
<dbReference type="GO" id="GO:0005739">
    <property type="term" value="C:mitochondrion"/>
    <property type="evidence" value="ECO:0007669"/>
    <property type="project" value="TreeGrafter"/>
</dbReference>
<reference evidence="7" key="1">
    <citation type="submission" date="2021-12" db="EMBL/GenBank/DDBJ databases">
        <authorList>
            <person name="King R."/>
        </authorList>
    </citation>
    <scope>NUCLEOTIDE SEQUENCE</scope>
</reference>
<feature type="active site" evidence="4">
    <location>
        <position position="276"/>
    </location>
</feature>
<dbReference type="InterPro" id="IPR016161">
    <property type="entry name" value="Ald_DH/histidinol_DH"/>
</dbReference>
<dbReference type="EMBL" id="OV121134">
    <property type="protein sequence ID" value="CAH0552873.1"/>
    <property type="molecule type" value="Genomic_DNA"/>
</dbReference>
<dbReference type="CDD" id="cd07103">
    <property type="entry name" value="ALDH_F5_SSADH_GabD"/>
    <property type="match status" value="1"/>
</dbReference>
<dbReference type="GO" id="GO:0009450">
    <property type="term" value="P:gamma-aminobutyric acid catabolic process"/>
    <property type="evidence" value="ECO:0007669"/>
    <property type="project" value="TreeGrafter"/>
</dbReference>
<evidence type="ECO:0000313" key="7">
    <source>
        <dbReference type="EMBL" id="CAH0552873.1"/>
    </source>
</evidence>
<dbReference type="Gene3D" id="3.40.605.10">
    <property type="entry name" value="Aldehyde Dehydrogenase, Chain A, domain 1"/>
    <property type="match status" value="1"/>
</dbReference>
<dbReference type="Proteomes" id="UP001154078">
    <property type="component" value="Chromosome 3"/>
</dbReference>
<evidence type="ECO:0000256" key="3">
    <source>
        <dbReference type="ARBA" id="ARBA00023002"/>
    </source>
</evidence>
<proteinExistence type="inferred from homology"/>
<dbReference type="InterPro" id="IPR015590">
    <property type="entry name" value="Aldehyde_DH_dom"/>
</dbReference>
<dbReference type="SUPFAM" id="SSF53720">
    <property type="entry name" value="ALDH-like"/>
    <property type="match status" value="1"/>
</dbReference>
<evidence type="ECO:0000259" key="6">
    <source>
        <dbReference type="Pfam" id="PF00171"/>
    </source>
</evidence>
<sequence length="506" mass="55149">MYNFNTFSALTRTDKHYNLIVRSMNLLSKKAYVNGEWVPATSNEVFEVKNPADCSTIEKIPDMDVGDVQNAIQCASKAFQTWKSTTAKERSILLRKWFDLMTENQKSIAKILTAESGKPLSEAMGEVHYGNSFVEWFSEQARNVRGEIIPSPTPSKKIMIEHYPIGVVGLITPWNFPHAMITRKASAALAVGCTCVIKPAEDTPLTALAIVKLAEEAGIPKGVLNVVTSDRKNAPAIGKLLCESPLVAGISFTGSTQVGKILYQQCAKGIKRIGLELGGNAPFIVYNSANIDNAVEGAMASKFRNCGQTCVSSNRFLIQEDVYEKFVNKLVEEIKKLTIGNGANTGVNLGPLINTLQMNKVSSFVEDAIRKGAKVLTGGKPAKDIGELFYEPTVITNIKDNMDVYNDEVFGPIVTIIKFKTEEESLKIANGVNRGLAGYFYSQDVSQIFRVNKLLEVGMIGINNGIISTAEAPFGGIKESGIGREGSHLGIEDYSYVKYTCLGGLN</sequence>
<gene>
    <name evidence="7" type="ORF">MELIAE_LOCUS5007</name>
</gene>
<comment type="pathway">
    <text evidence="1">Amino-acid degradation; 4-aminobutanoate degradation.</text>
</comment>
<dbReference type="PANTHER" id="PTHR43353:SF5">
    <property type="entry name" value="SUCCINATE-SEMIALDEHYDE DEHYDROGENASE, MITOCHONDRIAL"/>
    <property type="match status" value="1"/>
</dbReference>
<dbReference type="InterPro" id="IPR016163">
    <property type="entry name" value="Ald_DH_C"/>
</dbReference>
<dbReference type="GO" id="GO:0004777">
    <property type="term" value="F:succinate-semialdehyde dehydrogenase (NAD+) activity"/>
    <property type="evidence" value="ECO:0007669"/>
    <property type="project" value="TreeGrafter"/>
</dbReference>
<keyword evidence="3 5" id="KW-0560">Oxidoreductase</keyword>
<dbReference type="PROSITE" id="PS00687">
    <property type="entry name" value="ALDEHYDE_DEHYDR_GLU"/>
    <property type="match status" value="1"/>
</dbReference>
<accession>A0A9P0B0T1</accession>
<feature type="domain" description="Aldehyde dehydrogenase" evidence="6">
    <location>
        <begin position="37"/>
        <end position="499"/>
    </location>
</feature>
<evidence type="ECO:0000313" key="8">
    <source>
        <dbReference type="Proteomes" id="UP001154078"/>
    </source>
</evidence>
<comment type="similarity">
    <text evidence="2 5">Belongs to the aldehyde dehydrogenase family.</text>
</comment>
<protein>
    <recommendedName>
        <fullName evidence="6">Aldehyde dehydrogenase domain-containing protein</fullName>
    </recommendedName>
</protein>